<dbReference type="Pfam" id="PF25024">
    <property type="entry name" value="EGF_TEN"/>
    <property type="match status" value="1"/>
</dbReference>
<dbReference type="AlphaFoldDB" id="A0AAN9HBA7"/>
<evidence type="ECO:0000256" key="11">
    <source>
        <dbReference type="ARBA" id="ARBA00023180"/>
    </source>
</evidence>
<evidence type="ECO:0000256" key="10">
    <source>
        <dbReference type="ARBA" id="ARBA00023157"/>
    </source>
</evidence>
<evidence type="ECO:0000256" key="6">
    <source>
        <dbReference type="ARBA" id="ARBA00022692"/>
    </source>
</evidence>
<dbReference type="Pfam" id="PF25020">
    <property type="entry name" value="TTR_TEN1-4"/>
    <property type="match status" value="1"/>
</dbReference>
<evidence type="ECO:0000256" key="2">
    <source>
        <dbReference type="ARBA" id="ARBA00004316"/>
    </source>
</evidence>
<dbReference type="FunFam" id="2.10.25.10:FF:000016">
    <property type="entry name" value="Teneurin transmembrane protein 2"/>
    <property type="match status" value="1"/>
</dbReference>
<feature type="domain" description="Teneurin N-terminal" evidence="16">
    <location>
        <begin position="1"/>
        <end position="203"/>
    </location>
</feature>
<dbReference type="Pfam" id="PF23093">
    <property type="entry name" value="GBD_Tenm3"/>
    <property type="match status" value="1"/>
</dbReference>
<feature type="compositionally biased region" description="Polar residues" evidence="14">
    <location>
        <begin position="1"/>
        <end position="11"/>
    </location>
</feature>
<evidence type="ECO:0000256" key="14">
    <source>
        <dbReference type="SAM" id="MobiDB-lite"/>
    </source>
</evidence>
<proteinExistence type="inferred from homology"/>
<dbReference type="SUPFAM" id="SSF57196">
    <property type="entry name" value="EGF/Laminin"/>
    <property type="match status" value="3"/>
</dbReference>
<keyword evidence="5 13" id="KW-0245">EGF-like domain</keyword>
<gene>
    <name evidence="17" type="ORF">R3I93_006008</name>
</gene>
<accession>A0AAN9HBA7</accession>
<name>A0AAN9HBA7_9TELE</name>
<dbReference type="GO" id="GO:0042803">
    <property type="term" value="F:protein homodimerization activity"/>
    <property type="evidence" value="ECO:0007669"/>
    <property type="project" value="TreeGrafter"/>
</dbReference>
<dbReference type="InterPro" id="IPR008969">
    <property type="entry name" value="CarboxyPept-like_regulatory"/>
</dbReference>
<feature type="disulfide bond" evidence="13">
    <location>
        <begin position="655"/>
        <end position="664"/>
    </location>
</feature>
<evidence type="ECO:0000256" key="13">
    <source>
        <dbReference type="PROSITE-ProRule" id="PRU00076"/>
    </source>
</evidence>
<evidence type="ECO:0000259" key="16">
    <source>
        <dbReference type="PROSITE" id="PS51361"/>
    </source>
</evidence>
<dbReference type="PANTHER" id="PTHR11219:SF65">
    <property type="entry name" value="TENEURIN-3"/>
    <property type="match status" value="1"/>
</dbReference>
<evidence type="ECO:0008006" key="19">
    <source>
        <dbReference type="Google" id="ProtNLM"/>
    </source>
</evidence>
<evidence type="ECO:0000256" key="5">
    <source>
        <dbReference type="ARBA" id="ARBA00022536"/>
    </source>
</evidence>
<keyword evidence="12" id="KW-0966">Cell projection</keyword>
<comment type="similarity">
    <text evidence="3">Belongs to the tenascin family. Teneurin subfamily.</text>
</comment>
<dbReference type="InterPro" id="IPR000742">
    <property type="entry name" value="EGF"/>
</dbReference>
<dbReference type="SMART" id="SM00181">
    <property type="entry name" value="EGF"/>
    <property type="match status" value="8"/>
</dbReference>
<sequence>MPSSLSSPSVTEHSHSQPPSPNLHDNKSSVLSNATTQAAQDSDSEEEYTAVLYRPVTQPAPSHSCNDQPSNHHHHQGQSTLPPAPPPHKQQPSVTALNHNSLSSRRNVSPAPPAALPAELQTTPESVPLQDSWVLGSNVPLESRHFLFKTGTGTTPLFSTATPGYTMATGAVYSPPTRPLPRNTLSRSAFKFKKSSKYCSWRCTALSAMAVSILLSVLLCYCIAMHLFGLNWQLQETEGYAFENGQVKSDATATNAVTALSTENRVYFQENNTIDTGEVDVGRRAVQDVPPGTFWRSQLFIDQPQSLKFNISVQRGALVGVYGRKGLPPTHTQYDFVELLDGSRLIAKEKRGLVEVEGAARKARSVNVHEAEFIRYLDSGTWHLAFYNDGKNAEQVSYNTIIIDTLTECPHNCHGNGDCRSGTCHCFPGFLGPDCSRAACPVLCSGNGQYSRGRCLCYSGWKGTECDVPSNQCIDIHCSGHGICITGNCACNTGYKGDNCEEVDCLDPSCSSHGVCIHGECHCNPGWGGNNCEILKTMCPDQCSGHGTYQTESGTCTCDANWTGPDCSIEVCAVDCGSHGVCLGGSCRCEEGWAGSVCDLKACHPRCTEHGTCKDGKCECHQGWTGEHCTVEGCPGLCNSNGRCTLDQNGWHCVCQPGWRGAGCDVAMETLCADGKDNEGDGLVDCMDPDCCLQSSCQTQPFCRGSPDPIDIISQNQPTSPQQAAQSFYQQISFLIGPESTHVINGDNPFNRSLVSIIRGQVLTADGTPLIGVNVSFVHYPDHGFTITRQDGMFDILANGGASLTLSFERAPFLTQFRTVWIPWNVFYVMDTLVMKKEENDIPSCDLSGFIRPSPLIVATPLSTFFRSSPENGPIIPETQVLQEETAIPGSDLNLMYLSSRAAGYRPVLKVTMTQTTIPFNLMKVHLMVAVVGRLFQKWFPAEPNLSYTFIWDKTDAYNQRVYGLSEAVVSVGFEYESCLDLILWEKRTAILQGYELDASNMGGWTLDKHHVLDVQNGKPTSKL</sequence>
<dbReference type="Pfam" id="PF06484">
    <property type="entry name" value="Ten_N"/>
    <property type="match status" value="1"/>
</dbReference>
<dbReference type="GO" id="GO:0043005">
    <property type="term" value="C:neuron projection"/>
    <property type="evidence" value="ECO:0007669"/>
    <property type="project" value="TreeGrafter"/>
</dbReference>
<dbReference type="PROSITE" id="PS51361">
    <property type="entry name" value="TENEURIN_N"/>
    <property type="match status" value="1"/>
</dbReference>
<reference evidence="17 18" key="1">
    <citation type="submission" date="2024-02" db="EMBL/GenBank/DDBJ databases">
        <title>Chromosome-level genome assembly of the Eurasian Minnow (Phoxinus phoxinus).</title>
        <authorList>
            <person name="Oriowo T.O."/>
            <person name="Martin S."/>
            <person name="Stange M."/>
            <person name="Chrysostomakis Y."/>
            <person name="Brown T."/>
            <person name="Winkler S."/>
            <person name="Kukowka S."/>
            <person name="Myers E.W."/>
            <person name="Bohne A."/>
        </authorList>
    </citation>
    <scope>NUCLEOTIDE SEQUENCE [LARGE SCALE GENOMIC DNA]</scope>
    <source>
        <strain evidence="17">ZFMK-TIS-60720</strain>
        <tissue evidence="17">Whole Organism</tissue>
    </source>
</reference>
<feature type="disulfide bond" evidence="13">
    <location>
        <begin position="634"/>
        <end position="644"/>
    </location>
</feature>
<feature type="compositionally biased region" description="Polar residues" evidence="14">
    <location>
        <begin position="59"/>
        <end position="69"/>
    </location>
</feature>
<dbReference type="PROSITE" id="PS00022">
    <property type="entry name" value="EGF_1"/>
    <property type="match status" value="4"/>
</dbReference>
<feature type="domain" description="EGF-like" evidence="15">
    <location>
        <begin position="630"/>
        <end position="665"/>
    </location>
</feature>
<dbReference type="GO" id="GO:0007157">
    <property type="term" value="P:heterophilic cell-cell adhesion via plasma membrane cell adhesion molecules"/>
    <property type="evidence" value="ECO:0007669"/>
    <property type="project" value="TreeGrafter"/>
</dbReference>
<dbReference type="GO" id="GO:0007411">
    <property type="term" value="P:axon guidance"/>
    <property type="evidence" value="ECO:0007669"/>
    <property type="project" value="UniProtKB-ARBA"/>
</dbReference>
<dbReference type="InterPro" id="IPR057629">
    <property type="entry name" value="Teneurin1-4_GBD"/>
</dbReference>
<feature type="region of interest" description="Disordered" evidence="14">
    <location>
        <begin position="1"/>
        <end position="95"/>
    </location>
</feature>
<organism evidence="17 18">
    <name type="scientific">Phoxinus phoxinus</name>
    <name type="common">Eurasian minnow</name>
    <dbReference type="NCBI Taxonomy" id="58324"/>
    <lineage>
        <taxon>Eukaryota</taxon>
        <taxon>Metazoa</taxon>
        <taxon>Chordata</taxon>
        <taxon>Craniata</taxon>
        <taxon>Vertebrata</taxon>
        <taxon>Euteleostomi</taxon>
        <taxon>Actinopterygii</taxon>
        <taxon>Neopterygii</taxon>
        <taxon>Teleostei</taxon>
        <taxon>Ostariophysi</taxon>
        <taxon>Cypriniformes</taxon>
        <taxon>Leuciscidae</taxon>
        <taxon>Phoxininae</taxon>
        <taxon>Phoxinus</taxon>
    </lineage>
</organism>
<feature type="domain" description="EGF-like" evidence="15">
    <location>
        <begin position="501"/>
        <end position="533"/>
    </location>
</feature>
<dbReference type="Proteomes" id="UP001364617">
    <property type="component" value="Unassembled WGS sequence"/>
</dbReference>
<dbReference type="InterPro" id="IPR051216">
    <property type="entry name" value="Teneurin"/>
</dbReference>
<evidence type="ECO:0000256" key="12">
    <source>
        <dbReference type="ARBA" id="ARBA00023273"/>
    </source>
</evidence>
<evidence type="ECO:0000313" key="18">
    <source>
        <dbReference type="Proteomes" id="UP001364617"/>
    </source>
</evidence>
<dbReference type="GO" id="GO:0007165">
    <property type="term" value="P:signal transduction"/>
    <property type="evidence" value="ECO:0007669"/>
    <property type="project" value="InterPro"/>
</dbReference>
<dbReference type="InterPro" id="IPR056820">
    <property type="entry name" value="TEN_TTR-like"/>
</dbReference>
<evidence type="ECO:0000256" key="4">
    <source>
        <dbReference type="ARBA" id="ARBA00022475"/>
    </source>
</evidence>
<evidence type="ECO:0000256" key="1">
    <source>
        <dbReference type="ARBA" id="ARBA00004162"/>
    </source>
</evidence>
<dbReference type="PANTHER" id="PTHR11219">
    <property type="entry name" value="TENEURIN AND N-ACETYLGLUCOSAMINE-1-PHOSPHODIESTER ALPHA-N-ACETYLGLUCOSAMINIDASE"/>
    <property type="match status" value="1"/>
</dbReference>
<dbReference type="FunFam" id="2.10.25.10:FF:000013">
    <property type="entry name" value="Teneurin transmembrane protein 4"/>
    <property type="match status" value="1"/>
</dbReference>
<dbReference type="EMBL" id="JAYKXH010000006">
    <property type="protein sequence ID" value="KAK7166097.1"/>
    <property type="molecule type" value="Genomic_DNA"/>
</dbReference>
<dbReference type="GO" id="GO:0050839">
    <property type="term" value="F:cell adhesion molecule binding"/>
    <property type="evidence" value="ECO:0007669"/>
    <property type="project" value="TreeGrafter"/>
</dbReference>
<evidence type="ECO:0000259" key="15">
    <source>
        <dbReference type="PROSITE" id="PS50026"/>
    </source>
</evidence>
<keyword evidence="18" id="KW-1185">Reference proteome</keyword>
<evidence type="ECO:0000313" key="17">
    <source>
        <dbReference type="EMBL" id="KAK7166097.1"/>
    </source>
</evidence>
<dbReference type="CDD" id="cd00054">
    <property type="entry name" value="EGF_CA"/>
    <property type="match status" value="1"/>
</dbReference>
<keyword evidence="10 13" id="KW-1015">Disulfide bond</keyword>
<dbReference type="InterPro" id="IPR009471">
    <property type="entry name" value="Ten_N"/>
</dbReference>
<dbReference type="GO" id="GO:0005886">
    <property type="term" value="C:plasma membrane"/>
    <property type="evidence" value="ECO:0007669"/>
    <property type="project" value="UniProtKB-SubCell"/>
</dbReference>
<feature type="domain" description="EGF-like" evidence="15">
    <location>
        <begin position="535"/>
        <end position="568"/>
    </location>
</feature>
<feature type="disulfide bond" evidence="13">
    <location>
        <begin position="558"/>
        <end position="567"/>
    </location>
</feature>
<keyword evidence="6" id="KW-0812">Transmembrane</keyword>
<dbReference type="Gene3D" id="2.10.25.10">
    <property type="entry name" value="Laminin"/>
    <property type="match status" value="7"/>
</dbReference>
<keyword evidence="9" id="KW-0472">Membrane</keyword>
<comment type="caution">
    <text evidence="17">The sequence shown here is derived from an EMBL/GenBank/DDBJ whole genome shotgun (WGS) entry which is preliminary data.</text>
</comment>
<dbReference type="FunFam" id="2.10.25.10:FF:000026">
    <property type="entry name" value="Teneurin transmembrane protein 2"/>
    <property type="match status" value="1"/>
</dbReference>
<comment type="caution">
    <text evidence="13">Lacks conserved residue(s) required for the propagation of feature annotation.</text>
</comment>
<dbReference type="FunFam" id="2.10.25.10:FF:000021">
    <property type="entry name" value="Teneurin transmembrane protein 2"/>
    <property type="match status" value="2"/>
</dbReference>
<dbReference type="SUPFAM" id="SSF49464">
    <property type="entry name" value="Carboxypeptidase regulatory domain-like"/>
    <property type="match status" value="1"/>
</dbReference>
<comment type="subcellular location">
    <subcellularLocation>
        <location evidence="1">Cell membrane</location>
        <topology evidence="1">Single-pass membrane protein</topology>
    </subcellularLocation>
    <subcellularLocation>
        <location evidence="2">Cell projection</location>
    </subcellularLocation>
</comment>
<keyword evidence="8" id="KW-1133">Transmembrane helix</keyword>
<dbReference type="PROSITE" id="PS50026">
    <property type="entry name" value="EGF_3"/>
    <property type="match status" value="3"/>
</dbReference>
<protein>
    <recommendedName>
        <fullName evidence="19">Teneurin-3</fullName>
    </recommendedName>
</protein>
<dbReference type="GO" id="GO:0046982">
    <property type="term" value="F:protein heterodimerization activity"/>
    <property type="evidence" value="ECO:0007669"/>
    <property type="project" value="TreeGrafter"/>
</dbReference>
<feature type="compositionally biased region" description="Polar residues" evidence="14">
    <location>
        <begin position="28"/>
        <end position="41"/>
    </location>
</feature>
<dbReference type="Gene3D" id="2.60.120.260">
    <property type="entry name" value="Galactose-binding domain-like"/>
    <property type="match status" value="1"/>
</dbReference>
<evidence type="ECO:0000256" key="9">
    <source>
        <dbReference type="ARBA" id="ARBA00023136"/>
    </source>
</evidence>
<dbReference type="InterPro" id="IPR057627">
    <property type="entry name" value="FN-plug_TEN1-4"/>
</dbReference>
<evidence type="ECO:0000256" key="8">
    <source>
        <dbReference type="ARBA" id="ARBA00022989"/>
    </source>
</evidence>
<dbReference type="Pfam" id="PF24329">
    <property type="entry name" value="FN-plug_TEN1-4"/>
    <property type="match status" value="1"/>
</dbReference>
<dbReference type="PROSITE" id="PS01186">
    <property type="entry name" value="EGF_2"/>
    <property type="match status" value="3"/>
</dbReference>
<evidence type="ECO:0000256" key="3">
    <source>
        <dbReference type="ARBA" id="ARBA00009385"/>
    </source>
</evidence>
<keyword evidence="4" id="KW-1003">Cell membrane</keyword>
<keyword evidence="11" id="KW-0325">Glycoprotein</keyword>
<keyword evidence="7" id="KW-0677">Repeat</keyword>
<dbReference type="FunFam" id="2.60.120.260:FF:000008">
    <property type="entry name" value="teneurin-3 isoform X2"/>
    <property type="match status" value="1"/>
</dbReference>
<evidence type="ECO:0000256" key="7">
    <source>
        <dbReference type="ARBA" id="ARBA00022737"/>
    </source>
</evidence>
<feature type="disulfide bond" evidence="13">
    <location>
        <begin position="523"/>
        <end position="532"/>
    </location>
</feature>